<dbReference type="EMBL" id="FMWK01000002">
    <property type="protein sequence ID" value="SCZ77049.1"/>
    <property type="molecule type" value="Genomic_DNA"/>
</dbReference>
<feature type="transmembrane region" description="Helical" evidence="7">
    <location>
        <begin position="101"/>
        <end position="123"/>
    </location>
</feature>
<dbReference type="PANTHER" id="PTHR43549:SF3">
    <property type="entry name" value="MULTIDRUG RESISTANCE PROTEIN YPNP-RELATED"/>
    <property type="match status" value="1"/>
</dbReference>
<evidence type="ECO:0000256" key="5">
    <source>
        <dbReference type="ARBA" id="ARBA00022989"/>
    </source>
</evidence>
<dbReference type="GO" id="GO:0042910">
    <property type="term" value="F:xenobiotic transmembrane transporter activity"/>
    <property type="evidence" value="ECO:0007669"/>
    <property type="project" value="InterPro"/>
</dbReference>
<dbReference type="GO" id="GO:0005886">
    <property type="term" value="C:plasma membrane"/>
    <property type="evidence" value="ECO:0007669"/>
    <property type="project" value="UniProtKB-SubCell"/>
</dbReference>
<evidence type="ECO:0000256" key="1">
    <source>
        <dbReference type="ARBA" id="ARBA00004651"/>
    </source>
</evidence>
<proteinExistence type="predicted"/>
<feature type="transmembrane region" description="Helical" evidence="7">
    <location>
        <begin position="323"/>
        <end position="342"/>
    </location>
</feature>
<comment type="subcellular location">
    <subcellularLocation>
        <location evidence="1">Cell membrane</location>
        <topology evidence="1">Multi-pass membrane protein</topology>
    </subcellularLocation>
</comment>
<dbReference type="AlphaFoldDB" id="A0A1G5RUN7"/>
<evidence type="ECO:0000313" key="8">
    <source>
        <dbReference type="EMBL" id="SCZ77049.1"/>
    </source>
</evidence>
<feature type="transmembrane region" description="Helical" evidence="7">
    <location>
        <begin position="392"/>
        <end position="413"/>
    </location>
</feature>
<dbReference type="NCBIfam" id="TIGR00797">
    <property type="entry name" value="matE"/>
    <property type="match status" value="1"/>
</dbReference>
<protein>
    <submittedName>
        <fullName evidence="8">Putative efflux protein, MATE family</fullName>
    </submittedName>
</protein>
<feature type="transmembrane region" description="Helical" evidence="7">
    <location>
        <begin position="425"/>
        <end position="444"/>
    </location>
</feature>
<feature type="transmembrane region" description="Helical" evidence="7">
    <location>
        <begin position="201"/>
        <end position="219"/>
    </location>
</feature>
<feature type="transmembrane region" description="Helical" evidence="7">
    <location>
        <begin position="143"/>
        <end position="167"/>
    </location>
</feature>
<evidence type="ECO:0000256" key="2">
    <source>
        <dbReference type="ARBA" id="ARBA00022448"/>
    </source>
</evidence>
<evidence type="ECO:0000256" key="7">
    <source>
        <dbReference type="SAM" id="Phobius"/>
    </source>
</evidence>
<dbReference type="Proteomes" id="UP000199428">
    <property type="component" value="Unassembled WGS sequence"/>
</dbReference>
<gene>
    <name evidence="8" type="ORF">SAMN02910350_00578</name>
</gene>
<feature type="transmembrane region" description="Helical" evidence="7">
    <location>
        <begin position="174"/>
        <end position="195"/>
    </location>
</feature>
<evidence type="ECO:0000256" key="6">
    <source>
        <dbReference type="ARBA" id="ARBA00023136"/>
    </source>
</evidence>
<reference evidence="8 9" key="1">
    <citation type="submission" date="2016-10" db="EMBL/GenBank/DDBJ databases">
        <authorList>
            <person name="de Groot N.N."/>
        </authorList>
    </citation>
    <scope>NUCLEOTIDE SEQUENCE [LARGE SCALE GENOMIC DNA]</scope>
    <source>
        <strain evidence="8 9">DSM 10317</strain>
    </source>
</reference>
<feature type="transmembrane region" description="Helical" evidence="7">
    <location>
        <begin position="362"/>
        <end position="380"/>
    </location>
</feature>
<keyword evidence="4 7" id="KW-0812">Transmembrane</keyword>
<keyword evidence="2" id="KW-0813">Transport</keyword>
<dbReference type="GO" id="GO:0015297">
    <property type="term" value="F:antiporter activity"/>
    <property type="evidence" value="ECO:0007669"/>
    <property type="project" value="InterPro"/>
</dbReference>
<keyword evidence="3" id="KW-1003">Cell membrane</keyword>
<dbReference type="InterPro" id="IPR052031">
    <property type="entry name" value="Membrane_Transporter-Flippase"/>
</dbReference>
<evidence type="ECO:0000313" key="9">
    <source>
        <dbReference type="Proteomes" id="UP000199428"/>
    </source>
</evidence>
<dbReference type="InterPro" id="IPR002528">
    <property type="entry name" value="MATE_fam"/>
</dbReference>
<name>A0A1G5RUN7_PSEXY</name>
<feature type="transmembrane region" description="Helical" evidence="7">
    <location>
        <begin position="66"/>
        <end position="89"/>
    </location>
</feature>
<dbReference type="PIRSF" id="PIRSF006603">
    <property type="entry name" value="DinF"/>
    <property type="match status" value="1"/>
</dbReference>
<evidence type="ECO:0000256" key="3">
    <source>
        <dbReference type="ARBA" id="ARBA00022475"/>
    </source>
</evidence>
<dbReference type="Pfam" id="PF01554">
    <property type="entry name" value="MatE"/>
    <property type="match status" value="2"/>
</dbReference>
<organism evidence="8 9">
    <name type="scientific">Pseudobutyrivibrio xylanivorans</name>
    <dbReference type="NCBI Taxonomy" id="185007"/>
    <lineage>
        <taxon>Bacteria</taxon>
        <taxon>Bacillati</taxon>
        <taxon>Bacillota</taxon>
        <taxon>Clostridia</taxon>
        <taxon>Lachnospirales</taxon>
        <taxon>Lachnospiraceae</taxon>
        <taxon>Pseudobutyrivibrio</taxon>
    </lineage>
</organism>
<dbReference type="PANTHER" id="PTHR43549">
    <property type="entry name" value="MULTIDRUG RESISTANCE PROTEIN YPNP-RELATED"/>
    <property type="match status" value="1"/>
</dbReference>
<dbReference type="RefSeq" id="WP_090161057.1">
    <property type="nucleotide sequence ID" value="NZ_FMWK01000002.1"/>
</dbReference>
<keyword evidence="5 7" id="KW-1133">Transmembrane helix</keyword>
<feature type="transmembrane region" description="Helical" evidence="7">
    <location>
        <begin position="240"/>
        <end position="269"/>
    </location>
</feature>
<sequence length="456" mass="49658">MKSSTISKSKTIDFTDGKPAGLILRFFWPLLMTSMCQQLYNFVDSMIVGRGISDNALAAVGNMGSLFFLIVGFSFGLANGFGIMIAQSFGAKDFDELHHRLAGTIQLGVVLAVGLTIFSVLFLPNALTYLRTDPIIFQDSLKYGNILFGGLFVGITYNISAAILRSLGDSQTPLISIIVSSVTNLCLDSLFIFVFKMGVEGAAIATIIAQIVSVCICLKKLFSIEMIRLSKSDFANNQRVWLLLISNGLPMALMNSITAIGCMVVQYFVNGYGVIYTAAYAACSKYLNLFMNPAATMANAISAYTSQNYGAKKYDRIVDGIKFGLKIVTGFYVILGGVMIFFPANLARVLLSGKDQIDLVCIFLPTCGIMLIFLNILFIVRAAVQGMGKPMLPMVSGILEMLLRTAVISILMSRIGFRATAFAEISAWIGALVINAYAMFKYLLPSIKIKRVLEVE</sequence>
<accession>A0A1G5RUN7</accession>
<evidence type="ECO:0000256" key="4">
    <source>
        <dbReference type="ARBA" id="ARBA00022692"/>
    </source>
</evidence>
<keyword evidence="6 7" id="KW-0472">Membrane</keyword>
<dbReference type="InterPro" id="IPR048279">
    <property type="entry name" value="MdtK-like"/>
</dbReference>